<evidence type="ECO:0000256" key="1">
    <source>
        <dbReference type="SAM" id="SignalP"/>
    </source>
</evidence>
<evidence type="ECO:0000313" key="2">
    <source>
        <dbReference type="EMBL" id="MFC3192938.1"/>
    </source>
</evidence>
<evidence type="ECO:0000313" key="3">
    <source>
        <dbReference type="Proteomes" id="UP001595533"/>
    </source>
</evidence>
<gene>
    <name evidence="2" type="ORF">ACFODZ_01665</name>
</gene>
<protein>
    <submittedName>
        <fullName evidence="2">Uncharacterized protein</fullName>
    </submittedName>
</protein>
<sequence length="116" mass="12480">MMKTSVLLSALLISLGAVAQDSADVVKVTVDESKSRFTLICQPLLPVGELPENWVTLCNEQAHKLLQHESSYGNPVQVIKEPFGMAGSLAAQSFASLPEGVTPERITSTDLTLELQ</sequence>
<keyword evidence="1" id="KW-0732">Signal</keyword>
<comment type="caution">
    <text evidence="2">The sequence shown here is derived from an EMBL/GenBank/DDBJ whole genome shotgun (WGS) entry which is preliminary data.</text>
</comment>
<organism evidence="2 3">
    <name type="scientific">Marinicella sediminis</name>
    <dbReference type="NCBI Taxonomy" id="1792834"/>
    <lineage>
        <taxon>Bacteria</taxon>
        <taxon>Pseudomonadati</taxon>
        <taxon>Pseudomonadota</taxon>
        <taxon>Gammaproteobacteria</taxon>
        <taxon>Lysobacterales</taxon>
        <taxon>Marinicellaceae</taxon>
        <taxon>Marinicella</taxon>
    </lineage>
</organism>
<keyword evidence="3" id="KW-1185">Reference proteome</keyword>
<dbReference type="EMBL" id="JBHRTS010000001">
    <property type="protein sequence ID" value="MFC3192938.1"/>
    <property type="molecule type" value="Genomic_DNA"/>
</dbReference>
<name>A0ABV7J9P1_9GAMM</name>
<dbReference type="Proteomes" id="UP001595533">
    <property type="component" value="Unassembled WGS sequence"/>
</dbReference>
<dbReference type="RefSeq" id="WP_157892597.1">
    <property type="nucleotide sequence ID" value="NZ_JBHRTS010000001.1"/>
</dbReference>
<feature type="chain" id="PRO_5046555849" evidence="1">
    <location>
        <begin position="20"/>
        <end position="116"/>
    </location>
</feature>
<reference evidence="3" key="1">
    <citation type="journal article" date="2019" name="Int. J. Syst. Evol. Microbiol.">
        <title>The Global Catalogue of Microorganisms (GCM) 10K type strain sequencing project: providing services to taxonomists for standard genome sequencing and annotation.</title>
        <authorList>
            <consortium name="The Broad Institute Genomics Platform"/>
            <consortium name="The Broad Institute Genome Sequencing Center for Infectious Disease"/>
            <person name="Wu L."/>
            <person name="Ma J."/>
        </authorList>
    </citation>
    <scope>NUCLEOTIDE SEQUENCE [LARGE SCALE GENOMIC DNA]</scope>
    <source>
        <strain evidence="3">KCTC 42953</strain>
    </source>
</reference>
<proteinExistence type="predicted"/>
<accession>A0ABV7J9P1</accession>
<feature type="signal peptide" evidence="1">
    <location>
        <begin position="1"/>
        <end position="19"/>
    </location>
</feature>